<evidence type="ECO:0000313" key="3">
    <source>
        <dbReference type="EMBL" id="AUX38433.1"/>
    </source>
</evidence>
<dbReference type="Pfam" id="PF09704">
    <property type="entry name" value="Cas_Cas5d"/>
    <property type="match status" value="1"/>
</dbReference>
<sequence length="224" mass="24836">MITVRVQAPYASFRRSYARSFAESYPFAPPATVYGMLLSLVGERSRARHVGVRLAFAYARQPTVATTLRKLSRYKYGVAIKQEKLGNAPDFVETLCGLDFLCWIDSAGEVTGEGHGAAVSGLEERVERAVLSPETVTRSGIVCLGLSDDAVDAVTLVSQPEGRWRWLVPDEAGEVELPTWVDHVGSLDTRWRRFHFDAESQEVSRSPPRDHFVEIDDPRPGRGG</sequence>
<feature type="compositionally biased region" description="Basic and acidic residues" evidence="2">
    <location>
        <begin position="207"/>
        <end position="224"/>
    </location>
</feature>
<gene>
    <name evidence="3" type="ORF">SOCE836_106770</name>
</gene>
<feature type="region of interest" description="Disordered" evidence="2">
    <location>
        <begin position="202"/>
        <end position="224"/>
    </location>
</feature>
<proteinExistence type="predicted"/>
<protein>
    <submittedName>
        <fullName evidence="3">CRISPR-associated protein Cas5</fullName>
    </submittedName>
</protein>
<dbReference type="InterPro" id="IPR013422">
    <property type="entry name" value="CRISPR-assoc_prot_Cas5_N"/>
</dbReference>
<evidence type="ECO:0000313" key="4">
    <source>
        <dbReference type="Proteomes" id="UP000295497"/>
    </source>
</evidence>
<reference evidence="3 4" key="1">
    <citation type="submission" date="2015-09" db="EMBL/GenBank/DDBJ databases">
        <title>Sorangium comparison.</title>
        <authorList>
            <person name="Zaburannyi N."/>
            <person name="Bunk B."/>
            <person name="Overmann J."/>
            <person name="Mueller R."/>
        </authorList>
    </citation>
    <scope>NUCLEOTIDE SEQUENCE [LARGE SCALE GENOMIC DNA]</scope>
    <source>
        <strain evidence="3 4">So ce836</strain>
    </source>
</reference>
<dbReference type="Proteomes" id="UP000295497">
    <property type="component" value="Chromosome"/>
</dbReference>
<name>A0A4P2R8G3_SORCE</name>
<dbReference type="AlphaFoldDB" id="A0A4P2R8G3"/>
<dbReference type="NCBIfam" id="TIGR02586">
    <property type="entry name" value="cas5_cmx5_devS"/>
    <property type="match status" value="1"/>
</dbReference>
<dbReference type="GO" id="GO:0043571">
    <property type="term" value="P:maintenance of CRISPR repeat elements"/>
    <property type="evidence" value="ECO:0007669"/>
    <property type="project" value="InterPro"/>
</dbReference>
<dbReference type="InterPro" id="IPR013415">
    <property type="entry name" value="Cas5_Cmx5_DevS"/>
</dbReference>
<dbReference type="RefSeq" id="WP_129580885.1">
    <property type="nucleotide sequence ID" value="NZ_CP012672.1"/>
</dbReference>
<dbReference type="InterPro" id="IPR021124">
    <property type="entry name" value="CRISPR-assoc_prot_Cas5"/>
</dbReference>
<keyword evidence="1" id="KW-0051">Antiviral defense</keyword>
<organism evidence="3 4">
    <name type="scientific">Sorangium cellulosum</name>
    <name type="common">Polyangium cellulosum</name>
    <dbReference type="NCBI Taxonomy" id="56"/>
    <lineage>
        <taxon>Bacteria</taxon>
        <taxon>Pseudomonadati</taxon>
        <taxon>Myxococcota</taxon>
        <taxon>Polyangia</taxon>
        <taxon>Polyangiales</taxon>
        <taxon>Polyangiaceae</taxon>
        <taxon>Sorangium</taxon>
    </lineage>
</organism>
<dbReference type="NCBIfam" id="TIGR02593">
    <property type="entry name" value="CRISPR_cas5"/>
    <property type="match status" value="1"/>
</dbReference>
<dbReference type="GO" id="GO:0051607">
    <property type="term" value="P:defense response to virus"/>
    <property type="evidence" value="ECO:0007669"/>
    <property type="project" value="UniProtKB-KW"/>
</dbReference>
<evidence type="ECO:0000256" key="2">
    <source>
        <dbReference type="SAM" id="MobiDB-lite"/>
    </source>
</evidence>
<accession>A0A4P2R8G3</accession>
<evidence type="ECO:0000256" key="1">
    <source>
        <dbReference type="ARBA" id="ARBA00023118"/>
    </source>
</evidence>
<dbReference type="EMBL" id="CP012672">
    <property type="protein sequence ID" value="AUX38433.1"/>
    <property type="molecule type" value="Genomic_DNA"/>
</dbReference>